<dbReference type="Pfam" id="PF00532">
    <property type="entry name" value="Peripla_BP_1"/>
    <property type="match status" value="1"/>
</dbReference>
<dbReference type="InterPro" id="IPR010982">
    <property type="entry name" value="Lambda_DNA-bd_dom_sf"/>
</dbReference>
<evidence type="ECO:0000256" key="2">
    <source>
        <dbReference type="ARBA" id="ARBA00023125"/>
    </source>
</evidence>
<name>A0A1C0YKE1_9BACL</name>
<accession>A0A1C0YKE1</accession>
<keyword evidence="6" id="KW-1185">Reference proteome</keyword>
<comment type="caution">
    <text evidence="5">The sequence shown here is derived from an EMBL/GenBank/DDBJ whole genome shotgun (WGS) entry which is preliminary data.</text>
</comment>
<dbReference type="EMBL" id="MASJ01000003">
    <property type="protein sequence ID" value="OCS87646.1"/>
    <property type="molecule type" value="Genomic_DNA"/>
</dbReference>
<gene>
    <name evidence="5" type="ORF">A6M13_10105</name>
</gene>
<dbReference type="PANTHER" id="PTHR30146:SF109">
    <property type="entry name" value="HTH-TYPE TRANSCRIPTIONAL REGULATOR GALS"/>
    <property type="match status" value="1"/>
</dbReference>
<dbReference type="InterPro" id="IPR000843">
    <property type="entry name" value="HTH_LacI"/>
</dbReference>
<dbReference type="PANTHER" id="PTHR30146">
    <property type="entry name" value="LACI-RELATED TRANSCRIPTIONAL REPRESSOR"/>
    <property type="match status" value="1"/>
</dbReference>
<dbReference type="Proteomes" id="UP000093199">
    <property type="component" value="Unassembled WGS sequence"/>
</dbReference>
<sequence length="323" mass="36457">MKKVTIGDVAKEAGVSISTVSQFMNKRYEYMSAETRTKIQEAVGRLNYRPNMLARSLKNKGTKTVGIIVANIMHTFTTQIIHHLEQYLQKQGFHVIVCNANDDPEIEREHIENLLARQVEGFILFPTGENIALYTRLYEERIPVVFMDRMVEHHEIPAVLLDNEQASAVAVEALHRKGYTQLAIVTDSIDRPTTPRLERLTGFEKKMTELALPCDEHQLIAASLVDIPDRLQQLFAQTPIDAIVAGNDRVLLTVLNSLPHPVGIAVIDDIPLAQFMSPAITTIAQPTEQMAQKAVEVFLHIKECGYKNVLKHVYRFSPVLQQK</sequence>
<evidence type="ECO:0000313" key="5">
    <source>
        <dbReference type="EMBL" id="OCS87646.1"/>
    </source>
</evidence>
<dbReference type="STRING" id="33978.A6M13_10105"/>
<dbReference type="CDD" id="cd01392">
    <property type="entry name" value="HTH_LacI"/>
    <property type="match status" value="1"/>
</dbReference>
<dbReference type="Gene3D" id="1.10.260.40">
    <property type="entry name" value="lambda repressor-like DNA-binding domains"/>
    <property type="match status" value="1"/>
</dbReference>
<evidence type="ECO:0000259" key="4">
    <source>
        <dbReference type="PROSITE" id="PS50932"/>
    </source>
</evidence>
<dbReference type="InterPro" id="IPR028082">
    <property type="entry name" value="Peripla_BP_I"/>
</dbReference>
<dbReference type="RefSeq" id="WP_066543338.1">
    <property type="nucleotide sequence ID" value="NZ_MASJ01000003.1"/>
</dbReference>
<dbReference type="Pfam" id="PF00356">
    <property type="entry name" value="LacI"/>
    <property type="match status" value="1"/>
</dbReference>
<keyword evidence="3" id="KW-0804">Transcription</keyword>
<dbReference type="SUPFAM" id="SSF47413">
    <property type="entry name" value="lambda repressor-like DNA-binding domains"/>
    <property type="match status" value="1"/>
</dbReference>
<feature type="domain" description="HTH lacI-type" evidence="4">
    <location>
        <begin position="4"/>
        <end position="59"/>
    </location>
</feature>
<protein>
    <submittedName>
        <fullName evidence="5">Transcriptional regulator</fullName>
    </submittedName>
</protein>
<keyword evidence="2" id="KW-0238">DNA-binding</keyword>
<dbReference type="GO" id="GO:0003700">
    <property type="term" value="F:DNA-binding transcription factor activity"/>
    <property type="evidence" value="ECO:0007669"/>
    <property type="project" value="TreeGrafter"/>
</dbReference>
<proteinExistence type="predicted"/>
<keyword evidence="1" id="KW-0805">Transcription regulation</keyword>
<organism evidence="5 6">
    <name type="scientific">Caryophanon tenue</name>
    <dbReference type="NCBI Taxonomy" id="33978"/>
    <lineage>
        <taxon>Bacteria</taxon>
        <taxon>Bacillati</taxon>
        <taxon>Bacillota</taxon>
        <taxon>Bacilli</taxon>
        <taxon>Bacillales</taxon>
        <taxon>Caryophanaceae</taxon>
        <taxon>Caryophanon</taxon>
    </lineage>
</organism>
<dbReference type="PROSITE" id="PS50932">
    <property type="entry name" value="HTH_LACI_2"/>
    <property type="match status" value="1"/>
</dbReference>
<evidence type="ECO:0000256" key="3">
    <source>
        <dbReference type="ARBA" id="ARBA00023163"/>
    </source>
</evidence>
<dbReference type="AlphaFoldDB" id="A0A1C0YKE1"/>
<dbReference type="SUPFAM" id="SSF53822">
    <property type="entry name" value="Periplasmic binding protein-like I"/>
    <property type="match status" value="1"/>
</dbReference>
<evidence type="ECO:0000256" key="1">
    <source>
        <dbReference type="ARBA" id="ARBA00023015"/>
    </source>
</evidence>
<dbReference type="InterPro" id="IPR001761">
    <property type="entry name" value="Peripla_BP/Lac1_sug-bd_dom"/>
</dbReference>
<evidence type="ECO:0000313" key="6">
    <source>
        <dbReference type="Proteomes" id="UP000093199"/>
    </source>
</evidence>
<dbReference type="OrthoDB" id="1639518at2"/>
<dbReference type="Gene3D" id="3.40.50.2300">
    <property type="match status" value="2"/>
</dbReference>
<reference evidence="5 6" key="1">
    <citation type="submission" date="2016-07" db="EMBL/GenBank/DDBJ databases">
        <title>Caryophanon tenue genome sequencing.</title>
        <authorList>
            <person name="Verma A."/>
            <person name="Pal Y."/>
            <person name="Krishnamurthi S."/>
        </authorList>
    </citation>
    <scope>NUCLEOTIDE SEQUENCE [LARGE SCALE GENOMIC DNA]</scope>
    <source>
        <strain evidence="5 6">DSM 14152</strain>
    </source>
</reference>
<dbReference type="GO" id="GO:0000976">
    <property type="term" value="F:transcription cis-regulatory region binding"/>
    <property type="evidence" value="ECO:0007669"/>
    <property type="project" value="TreeGrafter"/>
</dbReference>
<dbReference type="PROSITE" id="PS00356">
    <property type="entry name" value="HTH_LACI_1"/>
    <property type="match status" value="1"/>
</dbReference>
<dbReference type="SMART" id="SM00354">
    <property type="entry name" value="HTH_LACI"/>
    <property type="match status" value="1"/>
</dbReference>